<accession>A0A8H6KCY9</accession>
<gene>
    <name evidence="2" type="ORF">CMUS01_08202</name>
</gene>
<keyword evidence="3" id="KW-1185">Reference proteome</keyword>
<reference evidence="2" key="1">
    <citation type="journal article" date="2020" name="Phytopathology">
        <title>Genome Sequence Resources of Colletotrichum truncatum, C. plurivorum, C. musicola, and C. sojae: Four Species Pathogenic to Soybean (Glycine max).</title>
        <authorList>
            <person name="Rogerio F."/>
            <person name="Boufleur T.R."/>
            <person name="Ciampi-Guillardi M."/>
            <person name="Sukno S.A."/>
            <person name="Thon M.R."/>
            <person name="Massola Junior N.S."/>
            <person name="Baroncelli R."/>
        </authorList>
    </citation>
    <scope>NUCLEOTIDE SEQUENCE</scope>
    <source>
        <strain evidence="2">LFN0074</strain>
    </source>
</reference>
<name>A0A8H6KCY9_9PEZI</name>
<evidence type="ECO:0000256" key="1">
    <source>
        <dbReference type="SAM" id="MobiDB-lite"/>
    </source>
</evidence>
<feature type="region of interest" description="Disordered" evidence="1">
    <location>
        <begin position="26"/>
        <end position="46"/>
    </location>
</feature>
<dbReference type="OrthoDB" id="4839486at2759"/>
<comment type="caution">
    <text evidence="2">The sequence shown here is derived from an EMBL/GenBank/DDBJ whole genome shotgun (WGS) entry which is preliminary data.</text>
</comment>
<sequence length="161" mass="17695">MAFPLTINAAALPGALAPAPLQAPEGEVAPTTWLPKPEGIDEAPHPDAVVNPEYASDAAGGALEKREQCTLRLRWTSNGDAFGRRYRVHAQAIPDGGVYWNSWKMAEDWALKCRSRANTGWENAAEAWQDSVDPAQAYCDVSFVHGSVGYNQYLWWHKQTA</sequence>
<dbReference type="AlphaFoldDB" id="A0A8H6KCY9"/>
<proteinExistence type="predicted"/>
<organism evidence="2 3">
    <name type="scientific">Colletotrichum musicola</name>
    <dbReference type="NCBI Taxonomy" id="2175873"/>
    <lineage>
        <taxon>Eukaryota</taxon>
        <taxon>Fungi</taxon>
        <taxon>Dikarya</taxon>
        <taxon>Ascomycota</taxon>
        <taxon>Pezizomycotina</taxon>
        <taxon>Sordariomycetes</taxon>
        <taxon>Hypocreomycetidae</taxon>
        <taxon>Glomerellales</taxon>
        <taxon>Glomerellaceae</taxon>
        <taxon>Colletotrichum</taxon>
        <taxon>Colletotrichum orchidearum species complex</taxon>
    </lineage>
</organism>
<evidence type="ECO:0000313" key="2">
    <source>
        <dbReference type="EMBL" id="KAF6829314.1"/>
    </source>
</evidence>
<protein>
    <submittedName>
        <fullName evidence="2">Uncharacterized protein</fullName>
    </submittedName>
</protein>
<dbReference type="Proteomes" id="UP000639643">
    <property type="component" value="Unassembled WGS sequence"/>
</dbReference>
<evidence type="ECO:0000313" key="3">
    <source>
        <dbReference type="Proteomes" id="UP000639643"/>
    </source>
</evidence>
<dbReference type="EMBL" id="WIGM01000313">
    <property type="protein sequence ID" value="KAF6829314.1"/>
    <property type="molecule type" value="Genomic_DNA"/>
</dbReference>